<dbReference type="CDD" id="cd14348">
    <property type="entry name" value="UBA_p47"/>
    <property type="match status" value="1"/>
</dbReference>
<evidence type="ECO:0000259" key="3">
    <source>
        <dbReference type="PROSITE" id="PS50033"/>
    </source>
</evidence>
<dbReference type="PANTHER" id="PTHR23333:SF20">
    <property type="entry name" value="NSFL1 COFACTOR P47"/>
    <property type="match status" value="1"/>
</dbReference>
<dbReference type="InterPro" id="IPR009060">
    <property type="entry name" value="UBA-like_sf"/>
</dbReference>
<dbReference type="InterPro" id="IPR012989">
    <property type="entry name" value="SEP_domain"/>
</dbReference>
<protein>
    <submittedName>
        <fullName evidence="5">Uncharacterized protein</fullName>
    </submittedName>
</protein>
<dbReference type="FunFam" id="3.10.20.90:FF:000179">
    <property type="entry name" value="Plant UBX domain-containing protein 4"/>
    <property type="match status" value="1"/>
</dbReference>
<dbReference type="OrthoDB" id="25887at2759"/>
<dbReference type="CDD" id="cd01770">
    <property type="entry name" value="UBX_UBXN2"/>
    <property type="match status" value="1"/>
</dbReference>
<feature type="compositionally biased region" description="Low complexity" evidence="2">
    <location>
        <begin position="289"/>
        <end position="317"/>
    </location>
</feature>
<dbReference type="Proteomes" id="UP000807716">
    <property type="component" value="Unassembled WGS sequence"/>
</dbReference>
<dbReference type="SUPFAM" id="SSF54236">
    <property type="entry name" value="Ubiquitin-like"/>
    <property type="match status" value="1"/>
</dbReference>
<dbReference type="GO" id="GO:0000045">
    <property type="term" value="P:autophagosome assembly"/>
    <property type="evidence" value="ECO:0007669"/>
    <property type="project" value="TreeGrafter"/>
</dbReference>
<dbReference type="Pfam" id="PF00789">
    <property type="entry name" value="UBX"/>
    <property type="match status" value="1"/>
</dbReference>
<feature type="compositionally biased region" description="Pro residues" evidence="2">
    <location>
        <begin position="271"/>
        <end position="280"/>
    </location>
</feature>
<evidence type="ECO:0000313" key="5">
    <source>
        <dbReference type="EMBL" id="KAG0259474.1"/>
    </source>
</evidence>
<evidence type="ECO:0000259" key="4">
    <source>
        <dbReference type="PROSITE" id="PS51399"/>
    </source>
</evidence>
<gene>
    <name evidence="5" type="ORF">DFQ27_004054</name>
</gene>
<dbReference type="AlphaFoldDB" id="A0A9P6Q440"/>
<dbReference type="FunFam" id="3.30.420.210:FF:000002">
    <property type="entry name" value="UBX domain-containing protein 1"/>
    <property type="match status" value="1"/>
</dbReference>
<organism evidence="5 6">
    <name type="scientific">Actinomortierella ambigua</name>
    <dbReference type="NCBI Taxonomy" id="1343610"/>
    <lineage>
        <taxon>Eukaryota</taxon>
        <taxon>Fungi</taxon>
        <taxon>Fungi incertae sedis</taxon>
        <taxon>Mucoromycota</taxon>
        <taxon>Mortierellomycotina</taxon>
        <taxon>Mortierellomycetes</taxon>
        <taxon>Mortierellales</taxon>
        <taxon>Mortierellaceae</taxon>
        <taxon>Actinomortierella</taxon>
    </lineage>
</organism>
<dbReference type="GO" id="GO:0005829">
    <property type="term" value="C:cytosol"/>
    <property type="evidence" value="ECO:0007669"/>
    <property type="project" value="TreeGrafter"/>
</dbReference>
<dbReference type="SUPFAM" id="SSF46934">
    <property type="entry name" value="UBA-like"/>
    <property type="match status" value="1"/>
</dbReference>
<dbReference type="Gene3D" id="3.10.20.90">
    <property type="entry name" value="Phosphatidylinositol 3-kinase Catalytic Subunit, Chain A, domain 1"/>
    <property type="match status" value="1"/>
</dbReference>
<feature type="region of interest" description="Disordered" evidence="2">
    <location>
        <begin position="53"/>
        <end position="187"/>
    </location>
</feature>
<keyword evidence="1" id="KW-0833">Ubl conjugation pathway</keyword>
<feature type="compositionally biased region" description="Acidic residues" evidence="2">
    <location>
        <begin position="59"/>
        <end position="71"/>
    </location>
</feature>
<sequence>MTDHAELIANFVAVVGATPEQAEFYLEANNWNIDTAMSNYYDEPNADIASRTARSEASIEQEDYSEIEDDLASPSMSSTAAGKRKATNAPPGGRKGGIATLRDFSKDGTDDESSEDEEGQNYFAGGEKSGVMLQGPPGKKKDTNDIVSSLLKKAAEAGSRPHPDDEDDEPPKATYFTGSGNRLGSDEIPSVVVPATESGEPQRLERAVRTLTFWRNGFSIEDGPLIAFNDPAGREILSAVDRGEAPLKVMNVQPGQSVDVRVARRESEDYVPPPKAPPKPFEGTGNRLGGLPSAGSSSSGNSGITPGSFPSSGGSNPTNVPAPLRVEVDPSLPTTSIQIRLADGSRMVAKFNHTHTVNDIRGYINASQVGEASRSYILQTTFPKTDLTDLSQTIKDAGLLNAVVLQRLL</sequence>
<dbReference type="Gene3D" id="1.10.8.10">
    <property type="entry name" value="DNA helicase RuvA subunit, C-terminal domain"/>
    <property type="match status" value="1"/>
</dbReference>
<dbReference type="GO" id="GO:0061025">
    <property type="term" value="P:membrane fusion"/>
    <property type="evidence" value="ECO:0007669"/>
    <property type="project" value="TreeGrafter"/>
</dbReference>
<evidence type="ECO:0000256" key="2">
    <source>
        <dbReference type="SAM" id="MobiDB-lite"/>
    </source>
</evidence>
<accession>A0A9P6Q440</accession>
<feature type="compositionally biased region" description="Basic and acidic residues" evidence="2">
    <location>
        <begin position="153"/>
        <end position="163"/>
    </location>
</feature>
<feature type="region of interest" description="Disordered" evidence="2">
    <location>
        <begin position="264"/>
        <end position="327"/>
    </location>
</feature>
<dbReference type="InterPro" id="IPR029071">
    <property type="entry name" value="Ubiquitin-like_domsf"/>
</dbReference>
<dbReference type="SMART" id="SM00166">
    <property type="entry name" value="UBX"/>
    <property type="match status" value="1"/>
</dbReference>
<evidence type="ECO:0000313" key="6">
    <source>
        <dbReference type="Proteomes" id="UP000807716"/>
    </source>
</evidence>
<dbReference type="GO" id="GO:0007030">
    <property type="term" value="P:Golgi organization"/>
    <property type="evidence" value="ECO:0007669"/>
    <property type="project" value="TreeGrafter"/>
</dbReference>
<dbReference type="SUPFAM" id="SSF102848">
    <property type="entry name" value="NSFL1 (p97 ATPase) cofactor p47, SEP domain"/>
    <property type="match status" value="1"/>
</dbReference>
<dbReference type="InterPro" id="IPR036241">
    <property type="entry name" value="NSFL1C_SEP_dom_sf"/>
</dbReference>
<keyword evidence="6" id="KW-1185">Reference proteome</keyword>
<dbReference type="InterPro" id="IPR001012">
    <property type="entry name" value="UBX_dom"/>
</dbReference>
<dbReference type="Pfam" id="PF14555">
    <property type="entry name" value="UBA_4"/>
    <property type="match status" value="1"/>
</dbReference>
<dbReference type="GO" id="GO:0043130">
    <property type="term" value="F:ubiquitin binding"/>
    <property type="evidence" value="ECO:0007669"/>
    <property type="project" value="TreeGrafter"/>
</dbReference>
<reference evidence="5" key="1">
    <citation type="journal article" date="2020" name="Fungal Divers.">
        <title>Resolving the Mortierellaceae phylogeny through synthesis of multi-gene phylogenetics and phylogenomics.</title>
        <authorList>
            <person name="Vandepol N."/>
            <person name="Liber J."/>
            <person name="Desiro A."/>
            <person name="Na H."/>
            <person name="Kennedy M."/>
            <person name="Barry K."/>
            <person name="Grigoriev I.V."/>
            <person name="Miller A.N."/>
            <person name="O'Donnell K."/>
            <person name="Stajich J.E."/>
            <person name="Bonito G."/>
        </authorList>
    </citation>
    <scope>NUCLEOTIDE SEQUENCE</scope>
    <source>
        <strain evidence="5">BC1065</strain>
    </source>
</reference>
<dbReference type="PROSITE" id="PS51399">
    <property type="entry name" value="SEP"/>
    <property type="match status" value="1"/>
</dbReference>
<feature type="domain" description="SEP" evidence="4">
    <location>
        <begin position="206"/>
        <end position="271"/>
    </location>
</feature>
<dbReference type="EMBL" id="JAAAJB010000283">
    <property type="protein sequence ID" value="KAG0259474.1"/>
    <property type="molecule type" value="Genomic_DNA"/>
</dbReference>
<dbReference type="Pfam" id="PF08059">
    <property type="entry name" value="SEP"/>
    <property type="match status" value="1"/>
</dbReference>
<dbReference type="GO" id="GO:0031468">
    <property type="term" value="P:nuclear membrane reassembly"/>
    <property type="evidence" value="ECO:0007669"/>
    <property type="project" value="TreeGrafter"/>
</dbReference>
<dbReference type="PROSITE" id="PS50033">
    <property type="entry name" value="UBX"/>
    <property type="match status" value="1"/>
</dbReference>
<name>A0A9P6Q440_9FUNG</name>
<proteinExistence type="predicted"/>
<dbReference type="GO" id="GO:0005634">
    <property type="term" value="C:nucleus"/>
    <property type="evidence" value="ECO:0007669"/>
    <property type="project" value="TreeGrafter"/>
</dbReference>
<comment type="caution">
    <text evidence="5">The sequence shown here is derived from an EMBL/GenBank/DDBJ whole genome shotgun (WGS) entry which is preliminary data.</text>
</comment>
<dbReference type="SMART" id="SM00553">
    <property type="entry name" value="SEP"/>
    <property type="match status" value="1"/>
</dbReference>
<dbReference type="GO" id="GO:0043161">
    <property type="term" value="P:proteasome-mediated ubiquitin-dependent protein catabolic process"/>
    <property type="evidence" value="ECO:0007669"/>
    <property type="project" value="TreeGrafter"/>
</dbReference>
<evidence type="ECO:0000256" key="1">
    <source>
        <dbReference type="ARBA" id="ARBA00022786"/>
    </source>
</evidence>
<feature type="domain" description="UBX" evidence="3">
    <location>
        <begin position="330"/>
        <end position="407"/>
    </location>
</feature>
<feature type="compositionally biased region" description="Acidic residues" evidence="2">
    <location>
        <begin position="109"/>
        <end position="119"/>
    </location>
</feature>
<dbReference type="PANTHER" id="PTHR23333">
    <property type="entry name" value="UBX DOMAIN CONTAINING PROTEIN"/>
    <property type="match status" value="1"/>
</dbReference>
<dbReference type="Gene3D" id="3.30.420.210">
    <property type="entry name" value="SEP domain"/>
    <property type="match status" value="1"/>
</dbReference>